<keyword evidence="1" id="KW-0812">Transmembrane</keyword>
<evidence type="ECO:0000313" key="3">
    <source>
        <dbReference type="EMBL" id="SVA85113.1"/>
    </source>
</evidence>
<name>A0A381Z8M3_9ZZZZ</name>
<dbReference type="Gene3D" id="3.40.50.150">
    <property type="entry name" value="Vaccinia Virus protein VP39"/>
    <property type="match status" value="1"/>
</dbReference>
<reference evidence="3" key="1">
    <citation type="submission" date="2018-05" db="EMBL/GenBank/DDBJ databases">
        <authorList>
            <person name="Lanie J.A."/>
            <person name="Ng W.-L."/>
            <person name="Kazmierczak K.M."/>
            <person name="Andrzejewski T.M."/>
            <person name="Davidsen T.M."/>
            <person name="Wayne K.J."/>
            <person name="Tettelin H."/>
            <person name="Glass J.I."/>
            <person name="Rusch D."/>
            <person name="Podicherti R."/>
            <person name="Tsui H.-C.T."/>
            <person name="Winkler M.E."/>
        </authorList>
    </citation>
    <scope>NUCLEOTIDE SEQUENCE</scope>
</reference>
<evidence type="ECO:0000256" key="1">
    <source>
        <dbReference type="SAM" id="Phobius"/>
    </source>
</evidence>
<dbReference type="CDD" id="cd04179">
    <property type="entry name" value="DPM_DPG-synthase_like"/>
    <property type="match status" value="1"/>
</dbReference>
<dbReference type="PANTHER" id="PTHR48090:SF7">
    <property type="entry name" value="RFBJ PROTEIN"/>
    <property type="match status" value="1"/>
</dbReference>
<dbReference type="EMBL" id="UINC01020222">
    <property type="protein sequence ID" value="SVA85113.1"/>
    <property type="molecule type" value="Genomic_DNA"/>
</dbReference>
<dbReference type="InterPro" id="IPR001173">
    <property type="entry name" value="Glyco_trans_2-like"/>
</dbReference>
<keyword evidence="1" id="KW-0472">Membrane</keyword>
<protein>
    <recommendedName>
        <fullName evidence="2">Glycosyltransferase 2-like domain-containing protein</fullName>
    </recommendedName>
</protein>
<dbReference type="AlphaFoldDB" id="A0A381Z8M3"/>
<dbReference type="Pfam" id="PF00535">
    <property type="entry name" value="Glycos_transf_2"/>
    <property type="match status" value="1"/>
</dbReference>
<sequence>MFVRILTVEKQLKNCPVCGGAGLEYQFTIHGRRLMRCVACDVMFAVPFFSSVRYAALQDSFSDGDTSPGNNFSKYPSEGYLSKLQSAGSLTGRRILAEGRGSADLSQLALAQGLEFVCAESGDLNDEPFDACVLLGALGENAHPAEQLSRVHGLLDTDGLLLLSLPTLDSPEAHTQKIHWAHFRTPRVVYFDTHNLAALLVRSGFRDILTWSEPDGIVALCRKTDQAEFDRQPRLSIVLPVYNERRTFEQLINTVLEKDFDGLEREIIIVESNSTDGSRELVKQYESCPDIKVFYEDKPRGKGFAVRNGLERISGDIVLIQDADLEYDVDDYDALLEPILFHRKLFVLGSRHKGNWKMRQFEDRKLLGIMFNFGQVFFTWLFNVVCGTRLKDPFTMYKVFHRECLYSLQLESNRFDLDWEIVIRFIRKGFVPSEIPVNYTSRSFSEGKKVRPLLDPMLWIIALVKFRYGPLYSQHSNKPSKP</sequence>
<dbReference type="PANTHER" id="PTHR48090">
    <property type="entry name" value="UNDECAPRENYL-PHOSPHATE 4-DEOXY-4-FORMAMIDO-L-ARABINOSE TRANSFERASE-RELATED"/>
    <property type="match status" value="1"/>
</dbReference>
<keyword evidence="1" id="KW-1133">Transmembrane helix</keyword>
<feature type="domain" description="Glycosyltransferase 2-like" evidence="2">
    <location>
        <begin position="236"/>
        <end position="367"/>
    </location>
</feature>
<gene>
    <name evidence="3" type="ORF">METZ01_LOCUS137967</name>
</gene>
<dbReference type="Gene3D" id="3.90.550.10">
    <property type="entry name" value="Spore Coat Polysaccharide Biosynthesis Protein SpsA, Chain A"/>
    <property type="match status" value="1"/>
</dbReference>
<dbReference type="SUPFAM" id="SSF53448">
    <property type="entry name" value="Nucleotide-diphospho-sugar transferases"/>
    <property type="match status" value="1"/>
</dbReference>
<proteinExistence type="predicted"/>
<accession>A0A381Z8M3</accession>
<dbReference type="InterPro" id="IPR029063">
    <property type="entry name" value="SAM-dependent_MTases_sf"/>
</dbReference>
<evidence type="ECO:0000259" key="2">
    <source>
        <dbReference type="Pfam" id="PF00535"/>
    </source>
</evidence>
<feature type="transmembrane region" description="Helical" evidence="1">
    <location>
        <begin position="366"/>
        <end position="385"/>
    </location>
</feature>
<dbReference type="InterPro" id="IPR029044">
    <property type="entry name" value="Nucleotide-diphossugar_trans"/>
</dbReference>
<dbReference type="InterPro" id="IPR050256">
    <property type="entry name" value="Glycosyltransferase_2"/>
</dbReference>
<organism evidence="3">
    <name type="scientific">marine metagenome</name>
    <dbReference type="NCBI Taxonomy" id="408172"/>
    <lineage>
        <taxon>unclassified sequences</taxon>
        <taxon>metagenomes</taxon>
        <taxon>ecological metagenomes</taxon>
    </lineage>
</organism>
<dbReference type="SUPFAM" id="SSF53335">
    <property type="entry name" value="S-adenosyl-L-methionine-dependent methyltransferases"/>
    <property type="match status" value="1"/>
</dbReference>